<protein>
    <submittedName>
        <fullName evidence="1">Uncharacterized protein</fullName>
    </submittedName>
</protein>
<evidence type="ECO:0000313" key="1">
    <source>
        <dbReference type="EMBL" id="REC55291.1"/>
    </source>
</evidence>
<keyword evidence="2" id="KW-1185">Reference proteome</keyword>
<gene>
    <name evidence="1" type="ORF">DRF62_06670</name>
</gene>
<organism evidence="1 2">
    <name type="scientific">Chryseobacterium piscium</name>
    <dbReference type="NCBI Taxonomy" id="333702"/>
    <lineage>
        <taxon>Bacteria</taxon>
        <taxon>Pseudomonadati</taxon>
        <taxon>Bacteroidota</taxon>
        <taxon>Flavobacteriia</taxon>
        <taxon>Flavobacteriales</taxon>
        <taxon>Weeksellaceae</taxon>
        <taxon>Chryseobacterium group</taxon>
        <taxon>Chryseobacterium</taxon>
    </lineage>
</organism>
<dbReference type="Proteomes" id="UP000256512">
    <property type="component" value="Unassembled WGS sequence"/>
</dbReference>
<sequence>MFKLAYSGFRNFKSYVCLNFYKYYFVGKRKDASFLSFLIFKAQNTSTSLSVTKKLQKKSKNKTVKILS</sequence>
<name>A0A3D9BPL7_9FLAO</name>
<comment type="caution">
    <text evidence="1">The sequence shown here is derived from an EMBL/GenBank/DDBJ whole genome shotgun (WGS) entry which is preliminary data.</text>
</comment>
<accession>A0A3D9BPL7</accession>
<proteinExistence type="predicted"/>
<reference evidence="1 2" key="1">
    <citation type="journal article" date="2006" name="Int. J. Syst. Evol. Microbiol.">
        <title>Chryseobacterium piscium sp. nov., isolated from fish of the South Atlantic Ocean off South Africa.</title>
        <authorList>
            <person name="de Beer H."/>
            <person name="Hugo C.J."/>
            <person name="Jooste P.J."/>
            <person name="Vancanneyt M."/>
            <person name="Coenye T."/>
            <person name="Vandamme P."/>
        </authorList>
    </citation>
    <scope>NUCLEOTIDE SEQUENCE [LARGE SCALE GENOMIC DNA]</scope>
    <source>
        <strain evidence="1 2">CCUG 51923</strain>
    </source>
</reference>
<dbReference type="EMBL" id="QNVS01000014">
    <property type="protein sequence ID" value="REC55291.1"/>
    <property type="molecule type" value="Genomic_DNA"/>
</dbReference>
<dbReference type="AlphaFoldDB" id="A0A3D9BPL7"/>
<evidence type="ECO:0000313" key="2">
    <source>
        <dbReference type="Proteomes" id="UP000256512"/>
    </source>
</evidence>